<protein>
    <submittedName>
        <fullName evidence="1">Uncharacterized protein</fullName>
    </submittedName>
</protein>
<proteinExistence type="predicted"/>
<accession>A0AAN8BD47</accession>
<keyword evidence="2" id="KW-1185">Reference proteome</keyword>
<sequence>MCDGPLTLSRAHVHKLNVVWAGRSRRLTVGTATSAILANICRTTRGHSERALNPHTAMLWGETFFPFSECRQTGTGGAAGNLQAAGLLEGPPPNCAAAHYAAVQRRVTASIGSKLL</sequence>
<comment type="caution">
    <text evidence="1">The sequence shown here is derived from an EMBL/GenBank/DDBJ whole genome shotgun (WGS) entry which is preliminary data.</text>
</comment>
<organism evidence="1 2">
    <name type="scientific">Champsocephalus esox</name>
    <name type="common">pike icefish</name>
    <dbReference type="NCBI Taxonomy" id="159716"/>
    <lineage>
        <taxon>Eukaryota</taxon>
        <taxon>Metazoa</taxon>
        <taxon>Chordata</taxon>
        <taxon>Craniata</taxon>
        <taxon>Vertebrata</taxon>
        <taxon>Euteleostomi</taxon>
        <taxon>Actinopterygii</taxon>
        <taxon>Neopterygii</taxon>
        <taxon>Teleostei</taxon>
        <taxon>Neoteleostei</taxon>
        <taxon>Acanthomorphata</taxon>
        <taxon>Eupercaria</taxon>
        <taxon>Perciformes</taxon>
        <taxon>Notothenioidei</taxon>
        <taxon>Channichthyidae</taxon>
        <taxon>Champsocephalus</taxon>
    </lineage>
</organism>
<evidence type="ECO:0000313" key="2">
    <source>
        <dbReference type="Proteomes" id="UP001335648"/>
    </source>
</evidence>
<dbReference type="EMBL" id="JAULUE010002062">
    <property type="protein sequence ID" value="KAK5882760.1"/>
    <property type="molecule type" value="Genomic_DNA"/>
</dbReference>
<dbReference type="AlphaFoldDB" id="A0AAN8BD47"/>
<reference evidence="1 2" key="1">
    <citation type="journal article" date="2023" name="Mol. Biol. Evol.">
        <title>Genomics of Secondarily Temperate Adaptation in the Only Non-Antarctic Icefish.</title>
        <authorList>
            <person name="Rivera-Colon A.G."/>
            <person name="Rayamajhi N."/>
            <person name="Minhas B.F."/>
            <person name="Madrigal G."/>
            <person name="Bilyk K.T."/>
            <person name="Yoon V."/>
            <person name="Hune M."/>
            <person name="Gregory S."/>
            <person name="Cheng C.H.C."/>
            <person name="Catchen J.M."/>
        </authorList>
    </citation>
    <scope>NUCLEOTIDE SEQUENCE [LARGE SCALE GENOMIC DNA]</scope>
    <source>
        <strain evidence="1">JC2023a</strain>
    </source>
</reference>
<dbReference type="Proteomes" id="UP001335648">
    <property type="component" value="Unassembled WGS sequence"/>
</dbReference>
<gene>
    <name evidence="1" type="ORF">CesoFtcFv8_021312</name>
</gene>
<name>A0AAN8BD47_9TELE</name>
<evidence type="ECO:0000313" key="1">
    <source>
        <dbReference type="EMBL" id="KAK5882760.1"/>
    </source>
</evidence>